<evidence type="ECO:0000313" key="3">
    <source>
        <dbReference type="EMBL" id="OIR04005.1"/>
    </source>
</evidence>
<organism evidence="3">
    <name type="scientific">mine drainage metagenome</name>
    <dbReference type="NCBI Taxonomy" id="410659"/>
    <lineage>
        <taxon>unclassified sequences</taxon>
        <taxon>metagenomes</taxon>
        <taxon>ecological metagenomes</taxon>
    </lineage>
</organism>
<feature type="transmembrane region" description="Helical" evidence="1">
    <location>
        <begin position="18"/>
        <end position="36"/>
    </location>
</feature>
<feature type="domain" description="DUF4395" evidence="2">
    <location>
        <begin position="19"/>
        <end position="141"/>
    </location>
</feature>
<dbReference type="AlphaFoldDB" id="A0A1J5SIN7"/>
<gene>
    <name evidence="3" type="ORF">GALL_139420</name>
</gene>
<accession>A0A1J5SIN7</accession>
<proteinExistence type="predicted"/>
<reference evidence="3" key="1">
    <citation type="submission" date="2016-10" db="EMBL/GenBank/DDBJ databases">
        <title>Sequence of Gallionella enrichment culture.</title>
        <authorList>
            <person name="Poehlein A."/>
            <person name="Muehling M."/>
            <person name="Daniel R."/>
        </authorList>
    </citation>
    <scope>NUCLEOTIDE SEQUENCE</scope>
</reference>
<protein>
    <recommendedName>
        <fullName evidence="2">DUF4395 domain-containing protein</fullName>
    </recommendedName>
</protein>
<feature type="transmembrane region" description="Helical" evidence="1">
    <location>
        <begin position="118"/>
        <end position="143"/>
    </location>
</feature>
<keyword evidence="1" id="KW-0812">Transmembrane</keyword>
<dbReference type="EMBL" id="MLJW01000061">
    <property type="protein sequence ID" value="OIR04005.1"/>
    <property type="molecule type" value="Genomic_DNA"/>
</dbReference>
<comment type="caution">
    <text evidence="3">The sequence shown here is derived from an EMBL/GenBank/DDBJ whole genome shotgun (WGS) entry which is preliminary data.</text>
</comment>
<evidence type="ECO:0000256" key="1">
    <source>
        <dbReference type="SAM" id="Phobius"/>
    </source>
</evidence>
<keyword evidence="1" id="KW-1133">Transmembrane helix</keyword>
<dbReference type="InterPro" id="IPR025508">
    <property type="entry name" value="DUF4395"/>
</dbReference>
<feature type="transmembrane region" description="Helical" evidence="1">
    <location>
        <begin position="88"/>
        <end position="106"/>
    </location>
</feature>
<dbReference type="Pfam" id="PF14340">
    <property type="entry name" value="DUF4395"/>
    <property type="match status" value="1"/>
</dbReference>
<name>A0A1J5SIN7_9ZZZZ</name>
<sequence>MLFEQVVCPVSKKKADSAVSRLTVLLNVVLMASYFAMRQPLIMVVVAGDCACRAFFKAGISPVNWLAKAIARILRVTGKPVDLAPKVFASRLGFVCAVASASLSFGHLMPASFAVTGLFMALAALDAVCNFCVGCVIYTYLVLPLYRRA</sequence>
<evidence type="ECO:0000259" key="2">
    <source>
        <dbReference type="Pfam" id="PF14340"/>
    </source>
</evidence>
<keyword evidence="1" id="KW-0472">Membrane</keyword>